<dbReference type="AlphaFoldDB" id="A0A835KBT0"/>
<dbReference type="PANTHER" id="PTHR34660:SF7">
    <property type="entry name" value="DNA LIGASE-LIKE PROTEIN"/>
    <property type="match status" value="1"/>
</dbReference>
<feature type="region of interest" description="Disordered" evidence="1">
    <location>
        <begin position="39"/>
        <end position="91"/>
    </location>
</feature>
<keyword evidence="3" id="KW-1185">Reference proteome</keyword>
<accession>A0A835KBT0</accession>
<gene>
    <name evidence="2" type="ORF">SADUNF_Sadunf04G0123800</name>
</gene>
<comment type="caution">
    <text evidence="2">The sequence shown here is derived from an EMBL/GenBank/DDBJ whole genome shotgun (WGS) entry which is preliminary data.</text>
</comment>
<proteinExistence type="predicted"/>
<name>A0A835KBT0_9ROSI</name>
<organism evidence="2 3">
    <name type="scientific">Salix dunnii</name>
    <dbReference type="NCBI Taxonomy" id="1413687"/>
    <lineage>
        <taxon>Eukaryota</taxon>
        <taxon>Viridiplantae</taxon>
        <taxon>Streptophyta</taxon>
        <taxon>Embryophyta</taxon>
        <taxon>Tracheophyta</taxon>
        <taxon>Spermatophyta</taxon>
        <taxon>Magnoliopsida</taxon>
        <taxon>eudicotyledons</taxon>
        <taxon>Gunneridae</taxon>
        <taxon>Pentapetalae</taxon>
        <taxon>rosids</taxon>
        <taxon>fabids</taxon>
        <taxon>Malpighiales</taxon>
        <taxon>Salicaceae</taxon>
        <taxon>Saliceae</taxon>
        <taxon>Salix</taxon>
    </lineage>
</organism>
<evidence type="ECO:0000256" key="1">
    <source>
        <dbReference type="SAM" id="MobiDB-lite"/>
    </source>
</evidence>
<reference evidence="2 3" key="1">
    <citation type="submission" date="2020-10" db="EMBL/GenBank/DDBJ databases">
        <title>Plant Genome Project.</title>
        <authorList>
            <person name="Zhang R.-G."/>
        </authorList>
    </citation>
    <scope>NUCLEOTIDE SEQUENCE [LARGE SCALE GENOMIC DNA]</scope>
    <source>
        <strain evidence="2">FAFU-HL-1</strain>
        <tissue evidence="2">Leaf</tissue>
    </source>
</reference>
<protein>
    <submittedName>
        <fullName evidence="2">Uncharacterized protein</fullName>
    </submittedName>
</protein>
<dbReference type="PANTHER" id="PTHR34660">
    <property type="entry name" value="MYB-LIKE PROTEIN X"/>
    <property type="match status" value="1"/>
</dbReference>
<feature type="region of interest" description="Disordered" evidence="1">
    <location>
        <begin position="118"/>
        <end position="138"/>
    </location>
</feature>
<evidence type="ECO:0000313" key="3">
    <source>
        <dbReference type="Proteomes" id="UP000657918"/>
    </source>
</evidence>
<dbReference type="OrthoDB" id="778084at2759"/>
<feature type="compositionally biased region" description="Basic and acidic residues" evidence="1">
    <location>
        <begin position="39"/>
        <end position="66"/>
    </location>
</feature>
<sequence>MSRCIPFPPPGYVWNGVQGDALIELIKEEKGLDEVFVRREKAEIEKRGKKEEKKKEKRERKLEGEFRKKKHSYHGGHRQHRSGDANEGSGYQARNEREFHGIERTSLAVELKQPSISDRLHHSLDRSQSAKRGRPERCHDHGNVVWIDIQLQERKDQELLFSKQVFPITAMGFHVQEKSKFPHRCTKNQFCSARRESNSIKEQCFSTCSKSTASTAMESDRPGVELSCPQTELVRDRKAGSALISQYSGSGLQHTELHFGESVVNWIPLPMKRQHPEFENLEWLYETKPRRQPPSGYTEIYSVSTDKSYHPVSSLYPTSQYLAQVDTHALPFTIPV</sequence>
<dbReference type="Proteomes" id="UP000657918">
    <property type="component" value="Chromosome 4"/>
</dbReference>
<evidence type="ECO:0000313" key="2">
    <source>
        <dbReference type="EMBL" id="KAF9684492.1"/>
    </source>
</evidence>
<feature type="compositionally biased region" description="Basic residues" evidence="1">
    <location>
        <begin position="67"/>
        <end position="80"/>
    </location>
</feature>
<dbReference type="EMBL" id="JADGMS010000004">
    <property type="protein sequence ID" value="KAF9684492.1"/>
    <property type="molecule type" value="Genomic_DNA"/>
</dbReference>